<evidence type="ECO:0000313" key="3">
    <source>
        <dbReference type="Proteomes" id="UP001152049"/>
    </source>
</evidence>
<feature type="region of interest" description="Disordered" evidence="1">
    <location>
        <begin position="124"/>
        <end position="240"/>
    </location>
</feature>
<name>A0A9W8SGU5_9HYPO</name>
<sequence length="251" mass="28795">MCKYIYHTYEQCNHIKLVRTESCWEDTWEGCCPCVTFPAFLFPDHSHHQSEVQMPQRGLCRNCEERDKQRTRRDYGGFAAQATRGVGNSQGMRQAPAPVQSSYQQQPLRAPARTYQPEGYATQLQMNMPTSQRRGSSQSRAYDNPRTGYNQYPRSTGQRSTQPPSHSNHHRSGRPLQRQGAVRERQRGRGVVVARLPRPAPDNWTAAPVPGRVPSRRDPIDRAQTVSPLNEDDMRAPYIPIPAHDEYPEYF</sequence>
<feature type="compositionally biased region" description="Polar residues" evidence="1">
    <location>
        <begin position="124"/>
        <end position="166"/>
    </location>
</feature>
<dbReference type="AlphaFoldDB" id="A0A9W8SGU5"/>
<dbReference type="OrthoDB" id="5099470at2759"/>
<keyword evidence="3" id="KW-1185">Reference proteome</keyword>
<proteinExistence type="predicted"/>
<dbReference type="EMBL" id="JAOQAZ010000001">
    <property type="protein sequence ID" value="KAJ4271962.1"/>
    <property type="molecule type" value="Genomic_DNA"/>
</dbReference>
<protein>
    <submittedName>
        <fullName evidence="2">Uncharacterized protein</fullName>
    </submittedName>
</protein>
<comment type="caution">
    <text evidence="2">The sequence shown here is derived from an EMBL/GenBank/DDBJ whole genome shotgun (WGS) entry which is preliminary data.</text>
</comment>
<evidence type="ECO:0000256" key="1">
    <source>
        <dbReference type="SAM" id="MobiDB-lite"/>
    </source>
</evidence>
<dbReference type="Proteomes" id="UP001152049">
    <property type="component" value="Unassembled WGS sequence"/>
</dbReference>
<reference evidence="2" key="1">
    <citation type="submission" date="2022-09" db="EMBL/GenBank/DDBJ databases">
        <title>Fusarium specimens isolated from Avocado Roots.</title>
        <authorList>
            <person name="Stajich J."/>
            <person name="Roper C."/>
            <person name="Heimlech-Rivalta G."/>
        </authorList>
    </citation>
    <scope>NUCLEOTIDE SEQUENCE</scope>
    <source>
        <strain evidence="2">CF00136</strain>
    </source>
</reference>
<organism evidence="2 3">
    <name type="scientific">Fusarium torreyae</name>
    <dbReference type="NCBI Taxonomy" id="1237075"/>
    <lineage>
        <taxon>Eukaryota</taxon>
        <taxon>Fungi</taxon>
        <taxon>Dikarya</taxon>
        <taxon>Ascomycota</taxon>
        <taxon>Pezizomycotina</taxon>
        <taxon>Sordariomycetes</taxon>
        <taxon>Hypocreomycetidae</taxon>
        <taxon>Hypocreales</taxon>
        <taxon>Nectriaceae</taxon>
        <taxon>Fusarium</taxon>
    </lineage>
</organism>
<accession>A0A9W8SGU5</accession>
<evidence type="ECO:0000313" key="2">
    <source>
        <dbReference type="EMBL" id="KAJ4271962.1"/>
    </source>
</evidence>
<feature type="region of interest" description="Disordered" evidence="1">
    <location>
        <begin position="71"/>
        <end position="111"/>
    </location>
</feature>
<gene>
    <name evidence="2" type="ORF">NW762_000671</name>
</gene>